<gene>
    <name evidence="13" type="ORF">MATL_G00021810</name>
</gene>
<evidence type="ECO:0000256" key="8">
    <source>
        <dbReference type="ARBA" id="ARBA00023163"/>
    </source>
</evidence>
<dbReference type="PANTHER" id="PTHR24394">
    <property type="entry name" value="ZINC FINGER PROTEIN"/>
    <property type="match status" value="1"/>
</dbReference>
<evidence type="ECO:0000313" key="13">
    <source>
        <dbReference type="EMBL" id="KAG7487315.1"/>
    </source>
</evidence>
<proteinExistence type="predicted"/>
<dbReference type="Pfam" id="PF00096">
    <property type="entry name" value="zf-C2H2"/>
    <property type="match status" value="1"/>
</dbReference>
<reference evidence="13" key="1">
    <citation type="submission" date="2021-01" db="EMBL/GenBank/DDBJ databases">
        <authorList>
            <person name="Zahm M."/>
            <person name="Roques C."/>
            <person name="Cabau C."/>
            <person name="Klopp C."/>
            <person name="Donnadieu C."/>
            <person name="Jouanno E."/>
            <person name="Lampietro C."/>
            <person name="Louis A."/>
            <person name="Herpin A."/>
            <person name="Echchiki A."/>
            <person name="Berthelot C."/>
            <person name="Parey E."/>
            <person name="Roest-Crollius H."/>
            <person name="Braasch I."/>
            <person name="Postlethwait J."/>
            <person name="Bobe J."/>
            <person name="Montfort J."/>
            <person name="Bouchez O."/>
            <person name="Begum T."/>
            <person name="Mejri S."/>
            <person name="Adams A."/>
            <person name="Chen W.-J."/>
            <person name="Guiguen Y."/>
        </authorList>
    </citation>
    <scope>NUCLEOTIDE SEQUENCE</scope>
    <source>
        <strain evidence="13">YG-15Mar2019-1</strain>
        <tissue evidence="13">Brain</tissue>
    </source>
</reference>
<sequence length="535" mass="57815">MGLELQETALELVVAGGQEEEEVGVAPEEVFVADQDTCGDYLMISLDEEGKMVEEGVEEQGDVKEEEEEEEGQEVFKVYVIKAGAGEDDYGGTVDIAESDAQRDQGVELTESSGRRIREEVVYVSAGDTHHNEEDLGGSKAAEGVCVEVVVGGEEAVPQDSTALSNDFTPVTWPAACGVEAGEGRVRAGSTVRHMAQAGGKSSPAPNQHSKNRKHAEPRHVQTGAAHMQASHAKFKSHGFLKRHTRNNHQEVLNRKKYQCSDCDFSTNRKANLQSHVEAHTPSSREEFRQQRAPSAPRLPAAHAGEKPFPCRSADSSTLQTQAKAPTPAPTPADPRGRRCPHCPHRSSSSSDLKRHVISAHTRDYPHRCPACGKGFHRPSELRKHSAGRCPGPAHNPAPAPASAHSPAPASTHSPTSARQEAAPVPALRSAGGRPLRSEPAHPVRAHQEAGRGGRGRGRGVPGGGAKGPQRGRRVYQCQYCSYSTGDASGFKRHVISIHTKDYPHRCQHCGKGFRRPSEKNQHIARHHRELAASE</sequence>
<dbReference type="Gene3D" id="3.30.160.60">
    <property type="entry name" value="Classic Zinc Finger"/>
    <property type="match status" value="3"/>
</dbReference>
<evidence type="ECO:0000256" key="2">
    <source>
        <dbReference type="ARBA" id="ARBA00022723"/>
    </source>
</evidence>
<feature type="domain" description="C2H2-type" evidence="12">
    <location>
        <begin position="338"/>
        <end position="366"/>
    </location>
</feature>
<keyword evidence="3" id="KW-0677">Repeat</keyword>
<dbReference type="GO" id="GO:0008270">
    <property type="term" value="F:zinc ion binding"/>
    <property type="evidence" value="ECO:0007669"/>
    <property type="project" value="UniProtKB-KW"/>
</dbReference>
<keyword evidence="2" id="KW-0479">Metal-binding</keyword>
<dbReference type="Proteomes" id="UP001046870">
    <property type="component" value="Chromosome 2"/>
</dbReference>
<dbReference type="InterPro" id="IPR013087">
    <property type="entry name" value="Znf_C2H2_type"/>
</dbReference>
<feature type="compositionally biased region" description="Basic and acidic residues" evidence="11">
    <location>
        <begin position="277"/>
        <end position="290"/>
    </location>
</feature>
<evidence type="ECO:0000313" key="14">
    <source>
        <dbReference type="Proteomes" id="UP001046870"/>
    </source>
</evidence>
<dbReference type="OrthoDB" id="6616785at2759"/>
<dbReference type="InterPro" id="IPR006794">
    <property type="entry name" value="Transcrp_activ_Zfx/Zfy-dom"/>
</dbReference>
<feature type="domain" description="C2H2-type" evidence="12">
    <location>
        <begin position="476"/>
        <end position="504"/>
    </location>
</feature>
<evidence type="ECO:0000256" key="3">
    <source>
        <dbReference type="ARBA" id="ARBA00022737"/>
    </source>
</evidence>
<dbReference type="GO" id="GO:0003677">
    <property type="term" value="F:DNA binding"/>
    <property type="evidence" value="ECO:0007669"/>
    <property type="project" value="UniProtKB-KW"/>
</dbReference>
<dbReference type="PROSITE" id="PS00028">
    <property type="entry name" value="ZINC_FINGER_C2H2_1"/>
    <property type="match status" value="1"/>
</dbReference>
<dbReference type="PROSITE" id="PS50157">
    <property type="entry name" value="ZINC_FINGER_C2H2_2"/>
    <property type="match status" value="5"/>
</dbReference>
<protein>
    <recommendedName>
        <fullName evidence="12">C2H2-type domain-containing protein</fullName>
    </recommendedName>
</protein>
<evidence type="ECO:0000256" key="1">
    <source>
        <dbReference type="ARBA" id="ARBA00004123"/>
    </source>
</evidence>
<dbReference type="SMART" id="SM00355">
    <property type="entry name" value="ZnF_C2H2"/>
    <property type="match status" value="5"/>
</dbReference>
<dbReference type="Pfam" id="PF13909">
    <property type="entry name" value="zf-H2C2_5"/>
    <property type="match status" value="1"/>
</dbReference>
<feature type="domain" description="C2H2-type" evidence="12">
    <location>
        <begin position="505"/>
        <end position="532"/>
    </location>
</feature>
<dbReference type="GO" id="GO:0000981">
    <property type="term" value="F:DNA-binding transcription factor activity, RNA polymerase II-specific"/>
    <property type="evidence" value="ECO:0007669"/>
    <property type="project" value="TreeGrafter"/>
</dbReference>
<keyword evidence="4 10" id="KW-0863">Zinc-finger</keyword>
<feature type="region of interest" description="Disordered" evidence="11">
    <location>
        <begin position="187"/>
        <end position="242"/>
    </location>
</feature>
<keyword evidence="9" id="KW-0539">Nucleus</keyword>
<feature type="region of interest" description="Disordered" evidence="11">
    <location>
        <begin position="380"/>
        <end position="472"/>
    </location>
</feature>
<dbReference type="Pfam" id="PF04704">
    <property type="entry name" value="Zfx_Zfy_act"/>
    <property type="match status" value="1"/>
</dbReference>
<evidence type="ECO:0000256" key="5">
    <source>
        <dbReference type="ARBA" id="ARBA00022833"/>
    </source>
</evidence>
<dbReference type="AlphaFoldDB" id="A0A9D3QEW4"/>
<evidence type="ECO:0000256" key="7">
    <source>
        <dbReference type="ARBA" id="ARBA00023125"/>
    </source>
</evidence>
<comment type="caution">
    <text evidence="13">The sequence shown here is derived from an EMBL/GenBank/DDBJ whole genome shotgun (WGS) entry which is preliminary data.</text>
</comment>
<keyword evidence="5" id="KW-0862">Zinc</keyword>
<accession>A0A9D3QEW4</accession>
<feature type="domain" description="C2H2-type" evidence="12">
    <location>
        <begin position="367"/>
        <end position="400"/>
    </location>
</feature>
<feature type="compositionally biased region" description="Basic and acidic residues" evidence="11">
    <location>
        <begin position="436"/>
        <end position="452"/>
    </location>
</feature>
<dbReference type="SUPFAM" id="SSF57667">
    <property type="entry name" value="beta-beta-alpha zinc fingers"/>
    <property type="match status" value="2"/>
</dbReference>
<dbReference type="EMBL" id="JAFDVH010000002">
    <property type="protein sequence ID" value="KAG7487315.1"/>
    <property type="molecule type" value="Genomic_DNA"/>
</dbReference>
<comment type="subcellular location">
    <subcellularLocation>
        <location evidence="1">Nucleus</location>
    </subcellularLocation>
</comment>
<feature type="region of interest" description="Disordered" evidence="11">
    <location>
        <begin position="274"/>
        <end position="355"/>
    </location>
</feature>
<dbReference type="PANTHER" id="PTHR24394:SF29">
    <property type="entry name" value="MYONEURIN"/>
    <property type="match status" value="1"/>
</dbReference>
<dbReference type="GO" id="GO:0005634">
    <property type="term" value="C:nucleus"/>
    <property type="evidence" value="ECO:0007669"/>
    <property type="project" value="UniProtKB-SubCell"/>
</dbReference>
<evidence type="ECO:0000256" key="9">
    <source>
        <dbReference type="ARBA" id="ARBA00023242"/>
    </source>
</evidence>
<keyword evidence="6" id="KW-0805">Transcription regulation</keyword>
<dbReference type="FunFam" id="3.30.160.60:FF:000209">
    <property type="entry name" value="Zinc finger protein 711"/>
    <property type="match status" value="1"/>
</dbReference>
<dbReference type="InterPro" id="IPR036236">
    <property type="entry name" value="Znf_C2H2_sf"/>
</dbReference>
<feature type="domain" description="C2H2-type" evidence="12">
    <location>
        <begin position="258"/>
        <end position="285"/>
    </location>
</feature>
<evidence type="ECO:0000256" key="4">
    <source>
        <dbReference type="ARBA" id="ARBA00022771"/>
    </source>
</evidence>
<evidence type="ECO:0000256" key="10">
    <source>
        <dbReference type="PROSITE-ProRule" id="PRU00042"/>
    </source>
</evidence>
<organism evidence="13 14">
    <name type="scientific">Megalops atlanticus</name>
    <name type="common">Tarpon</name>
    <name type="synonym">Clupea gigantea</name>
    <dbReference type="NCBI Taxonomy" id="7932"/>
    <lineage>
        <taxon>Eukaryota</taxon>
        <taxon>Metazoa</taxon>
        <taxon>Chordata</taxon>
        <taxon>Craniata</taxon>
        <taxon>Vertebrata</taxon>
        <taxon>Euteleostomi</taxon>
        <taxon>Actinopterygii</taxon>
        <taxon>Neopterygii</taxon>
        <taxon>Teleostei</taxon>
        <taxon>Elopiformes</taxon>
        <taxon>Megalopidae</taxon>
        <taxon>Megalops</taxon>
    </lineage>
</organism>
<feature type="compositionally biased region" description="Basic residues" evidence="11">
    <location>
        <begin position="233"/>
        <end position="242"/>
    </location>
</feature>
<keyword evidence="8" id="KW-0804">Transcription</keyword>
<keyword evidence="7" id="KW-0238">DNA-binding</keyword>
<name>A0A9D3QEW4_MEGAT</name>
<evidence type="ECO:0000256" key="11">
    <source>
        <dbReference type="SAM" id="MobiDB-lite"/>
    </source>
</evidence>
<feature type="compositionally biased region" description="Low complexity" evidence="11">
    <location>
        <begin position="401"/>
        <end position="418"/>
    </location>
</feature>
<evidence type="ECO:0000256" key="6">
    <source>
        <dbReference type="ARBA" id="ARBA00023015"/>
    </source>
</evidence>
<evidence type="ECO:0000259" key="12">
    <source>
        <dbReference type="PROSITE" id="PS50157"/>
    </source>
</evidence>
<keyword evidence="14" id="KW-1185">Reference proteome</keyword>